<dbReference type="WBParaSite" id="Pan_g963.t1">
    <property type="protein sequence ID" value="Pan_g963.t1"/>
    <property type="gene ID" value="Pan_g963"/>
</dbReference>
<dbReference type="GO" id="GO:0005615">
    <property type="term" value="C:extracellular space"/>
    <property type="evidence" value="ECO:0007669"/>
    <property type="project" value="TreeGrafter"/>
</dbReference>
<dbReference type="InterPro" id="IPR004245">
    <property type="entry name" value="DUF229"/>
</dbReference>
<dbReference type="InterPro" id="IPR017850">
    <property type="entry name" value="Alkaline_phosphatase_core_sf"/>
</dbReference>
<keyword evidence="1" id="KW-1133">Transmembrane helix</keyword>
<dbReference type="AlphaFoldDB" id="A0A7E4WCD0"/>
<dbReference type="Proteomes" id="UP000492821">
    <property type="component" value="Unassembled WGS sequence"/>
</dbReference>
<evidence type="ECO:0000313" key="2">
    <source>
        <dbReference type="Proteomes" id="UP000492821"/>
    </source>
</evidence>
<dbReference type="PANTHER" id="PTHR10974:SF75">
    <property type="entry name" value="SULFATASE DOMAIN-CONTAINING PROTEIN"/>
    <property type="match status" value="1"/>
</dbReference>
<reference evidence="2" key="1">
    <citation type="journal article" date="2013" name="Genetics">
        <title>The draft genome and transcriptome of Panagrellus redivivus are shaped by the harsh demands of a free-living lifestyle.</title>
        <authorList>
            <person name="Srinivasan J."/>
            <person name="Dillman A.R."/>
            <person name="Macchietto M.G."/>
            <person name="Heikkinen L."/>
            <person name="Lakso M."/>
            <person name="Fracchia K.M."/>
            <person name="Antoshechkin I."/>
            <person name="Mortazavi A."/>
            <person name="Wong G."/>
            <person name="Sternberg P.W."/>
        </authorList>
    </citation>
    <scope>NUCLEOTIDE SEQUENCE [LARGE SCALE GENOMIC DNA]</scope>
    <source>
        <strain evidence="2">MT8872</strain>
    </source>
</reference>
<sequence>MSIFDSFYAKLQAKYVLIFILTGTAALYFVYDNLLIASDILLNARPSVKPRVNEAHNGWTSILGCPLPEVDPWEPEDIKFVGKPPDKIKECNIVKNATSMLENGNLWVNLTGNSENTSCSYRCLNYKSDNAASPGAWIPYKEPGPAKVICDWVDVECKEGKTTEYRQIHSQIYTSEASNLTRHRYNVYILGLDAISHSQFHRTMPKTAYFLENEMNGINFKHLSKVGYNSVPNQMAALFGQKFTTVRHAPQGYPLFNMSNPYFCKRKHSKDEQYIGFVYNDLGFQTAHIDDMLPLVQVYPNCQGFGFAHTNHSTVPLSAAMKDKQFKKAVLNDSCKEEFHLSVEFFEAYIKAKTPEAKFAFTMLTGPGHDKLDDPYRYDDYFYRWLRKIRNDIDDAFLLVWSDHGHHFGPFYPTNHGQTDTRNAMLTVVLPKKLRETPLHPVVQNLRQNSITLVSQYDMFPTLLDLATADFYSSDSFTKQLTLQNYQKLNNRIREVHGDSLLRPLTHRTPTCAGLGIPFIFCLCRWPLFTPKDEAELKKVVINDLPPVLNAFIKSIGAEDECEQYKVNEKKAIEVYEVATNLVNPTSRMIRSKFSITAYNGKLPFHLQVFFELTTNGTVSLAGRIHRYDTGWASGRCRVDEYEQHFCYCKSPPKKCKGR</sequence>
<proteinExistence type="predicted"/>
<evidence type="ECO:0000313" key="3">
    <source>
        <dbReference type="WBParaSite" id="Pan_g963.t1"/>
    </source>
</evidence>
<accession>A0A7E4WCD0</accession>
<organism evidence="2 3">
    <name type="scientific">Panagrellus redivivus</name>
    <name type="common">Microworm</name>
    <dbReference type="NCBI Taxonomy" id="6233"/>
    <lineage>
        <taxon>Eukaryota</taxon>
        <taxon>Metazoa</taxon>
        <taxon>Ecdysozoa</taxon>
        <taxon>Nematoda</taxon>
        <taxon>Chromadorea</taxon>
        <taxon>Rhabditida</taxon>
        <taxon>Tylenchina</taxon>
        <taxon>Panagrolaimomorpha</taxon>
        <taxon>Panagrolaimoidea</taxon>
        <taxon>Panagrolaimidae</taxon>
        <taxon>Panagrellus</taxon>
    </lineage>
</organism>
<protein>
    <submittedName>
        <fullName evidence="3">Sulfatase domain-containing protein</fullName>
    </submittedName>
</protein>
<keyword evidence="1" id="KW-0812">Transmembrane</keyword>
<dbReference type="Gene3D" id="3.40.720.10">
    <property type="entry name" value="Alkaline Phosphatase, subunit A"/>
    <property type="match status" value="1"/>
</dbReference>
<dbReference type="Pfam" id="PF02995">
    <property type="entry name" value="DUF229"/>
    <property type="match status" value="1"/>
</dbReference>
<keyword evidence="2" id="KW-1185">Reference proteome</keyword>
<reference evidence="3" key="2">
    <citation type="submission" date="2020-10" db="UniProtKB">
        <authorList>
            <consortium name="WormBaseParasite"/>
        </authorList>
    </citation>
    <scope>IDENTIFICATION</scope>
</reference>
<dbReference type="PANTHER" id="PTHR10974">
    <property type="entry name" value="FI08016P-RELATED"/>
    <property type="match status" value="1"/>
</dbReference>
<dbReference type="SUPFAM" id="SSF53649">
    <property type="entry name" value="Alkaline phosphatase-like"/>
    <property type="match status" value="1"/>
</dbReference>
<evidence type="ECO:0000256" key="1">
    <source>
        <dbReference type="SAM" id="Phobius"/>
    </source>
</evidence>
<feature type="transmembrane region" description="Helical" evidence="1">
    <location>
        <begin position="12"/>
        <end position="31"/>
    </location>
</feature>
<name>A0A7E4WCD0_PANRE</name>
<keyword evidence="1" id="KW-0472">Membrane</keyword>